<feature type="domain" description="Restriction endonuclease type II-like" evidence="1">
    <location>
        <begin position="1254"/>
        <end position="1348"/>
    </location>
</feature>
<dbReference type="Pfam" id="PF18741">
    <property type="entry name" value="MTES_1575"/>
    <property type="match status" value="1"/>
</dbReference>
<gene>
    <name evidence="2" type="ORF">GCL60_06895</name>
</gene>
<dbReference type="OrthoDB" id="9757917at2"/>
<evidence type="ECO:0000313" key="3">
    <source>
        <dbReference type="Proteomes" id="UP000437748"/>
    </source>
</evidence>
<dbReference type="RefSeq" id="WP_153419674.1">
    <property type="nucleotide sequence ID" value="NZ_WFLM01000002.1"/>
</dbReference>
<dbReference type="InterPro" id="IPR049468">
    <property type="entry name" value="Restrct_endonuc-II-like_dom"/>
</dbReference>
<name>A0A6N6VVV0_9BACT</name>
<reference evidence="2 3" key="1">
    <citation type="submission" date="2019-10" db="EMBL/GenBank/DDBJ databases">
        <title>New species of Slilvanegrellaceae.</title>
        <authorList>
            <person name="Pitt A."/>
            <person name="Hahn M.W."/>
        </authorList>
    </citation>
    <scope>NUCLEOTIDE SEQUENCE [LARGE SCALE GENOMIC DNA]</scope>
    <source>
        <strain evidence="2 3">SP-Ram-0.45-NSY-1</strain>
    </source>
</reference>
<dbReference type="EMBL" id="WFLM01000002">
    <property type="protein sequence ID" value="KAB8039984.1"/>
    <property type="molecule type" value="Genomic_DNA"/>
</dbReference>
<evidence type="ECO:0000259" key="1">
    <source>
        <dbReference type="Pfam" id="PF18741"/>
    </source>
</evidence>
<proteinExistence type="predicted"/>
<evidence type="ECO:0000313" key="2">
    <source>
        <dbReference type="EMBL" id="KAB8039984.1"/>
    </source>
</evidence>
<comment type="caution">
    <text evidence="2">The sequence shown here is derived from an EMBL/GenBank/DDBJ whole genome shotgun (WGS) entry which is preliminary data.</text>
</comment>
<protein>
    <recommendedName>
        <fullName evidence="1">Restriction endonuclease type II-like domain-containing protein</fullName>
    </recommendedName>
</protein>
<dbReference type="Proteomes" id="UP000437748">
    <property type="component" value="Unassembled WGS sequence"/>
</dbReference>
<keyword evidence="3" id="KW-1185">Reference proteome</keyword>
<organism evidence="2 3">
    <name type="scientific">Silvanigrella paludirubra</name>
    <dbReference type="NCBI Taxonomy" id="2499159"/>
    <lineage>
        <taxon>Bacteria</taxon>
        <taxon>Pseudomonadati</taxon>
        <taxon>Bdellovibrionota</taxon>
        <taxon>Oligoflexia</taxon>
        <taxon>Silvanigrellales</taxon>
        <taxon>Silvanigrellaceae</taxon>
        <taxon>Silvanigrella</taxon>
    </lineage>
</organism>
<accession>A0A6N6VVV0</accession>
<sequence>MNNIQLKRQLLKSRDSLEGFTLKNKSIFFKTNDETTINLSFEESMGGSGISSDPTSNQILRWSSKEFDLLFNSQKLDLNVYISIQENESLISSALYQKLKKFNYISDNYEHEFDAPCLYLLGPFLSWKSQFNVTNAPVFKIPIYLKRNKENKFYIKFQSKTFLLNEILVYYLEHFFNINLEKEKEFSSANYALHYLVENLTNHNIDVQFLKYKYDINSQEDNNLNQFLIYDFMFIDFMENDNLTLYKDYNNIIKNLDNNNLISKLFTIKTKEDFEFLNYESQKDKFSLFPYKFDSYTQNLLEQIDNNESVIASFPTGVEKYNSILNIMVKYTITNKSVLFVSENNKIFEYIRSELESKGIFNKIAKLPKSLNSNKYEIYDQIFNFKSFENIDFSENNFKNNLHKINQVRFDINEYIKILQEKHLKSGLTNLEIIHKTFLANKDLYDSNIYQKFGFIEWEKLSNILEEINGIQYFYIRLNNNLDSPWKYKLEVTLKNKILFDELINIKNNIHNLKGKKNYLQYKINQHVIQNQLEENLNQYSIFMSRNSGKLDISYDYKNLWENQIIYIDNLKSISINMQRILIDMEDYKLGYQSIKEGTAPKLIKDLEEYIKNENSFSKYFTKKYWVNRALIKKLCLKWDGTNKQFEHYLKYIDCFEELMHIVSKIRCNIYLESNNHEYIINYIYKIQIDIENIYDLFKDAKQTLTEKHYQEAIQSFYSYKNVIQLIKEISETINQIEECDQNINKEWNKLSNYIQLDKIQLNSTEKKLSFINVMIDRIDDIDFMHQYNKIVCNLQDKYNLVNLDIDIIESLSHHKSKWKDIVYSTVILGWFSDLLSYNPAIKNYGRETIRSLFSDLNEIDEYVKFNLNDYFNYKTNENFKNVKDHKLYHNLIKKLTEESSPKLLPDEIQLFLKMKSCWLLNPKDVSNLIPLANEMFDLLIIDDDSKLNLDRIIPSIYRSKKLLMIKNNNNNLGSLILYNMSKDLNYQSKDIKYYIEKKSSSTIFKNATGEFNESLLSFANYAFYLGELKIIPSPYKFLSGSEIEFYDLNTIKNISIKNESFYESDFVLETLLNEINLFPIKSYAIITTSIEQSLFYKEILNMKLKQNQKWNLLVSRLYGKENFDLETKIVIKDIKSIGNEKFDTVLFSTGSIFFQNKIDYSETLKIYRDNNSNILINNLISSVKNKLIVINTIPLYLMETNDKYYTENYNMCILGRFLKFTKSLSEKNYEKALNIIKSFKPKNALDGYKPSEFSQFVKTKLTNLGYNVIEMFGHNNIYLDLVVLHPYRENYFVLGIECDECIMHSSQHFGDKIDMRDKKLIENGWNIEKIYSIDWLKNPEEELERLNLLIKNLIQIKMDIDETTSYIDVQVQEPKFEFDPGRFQLKMGVL</sequence>